<dbReference type="SUPFAM" id="SSF56317">
    <property type="entry name" value="Carbon-nitrogen hydrolase"/>
    <property type="match status" value="1"/>
</dbReference>
<dbReference type="PROSITE" id="PS50263">
    <property type="entry name" value="CN_HYDROLASE"/>
    <property type="match status" value="1"/>
</dbReference>
<dbReference type="PANTHER" id="PTHR43674:SF2">
    <property type="entry name" value="BETA-UREIDOPROPIONASE"/>
    <property type="match status" value="1"/>
</dbReference>
<keyword evidence="4" id="KW-1185">Reference proteome</keyword>
<feature type="domain" description="CN hydrolase" evidence="2">
    <location>
        <begin position="1"/>
        <end position="244"/>
    </location>
</feature>
<dbReference type="Gene3D" id="3.60.110.10">
    <property type="entry name" value="Carbon-nitrogen hydrolase"/>
    <property type="match status" value="1"/>
</dbReference>
<dbReference type="AlphaFoldDB" id="A0A1M6BMQ2"/>
<name>A0A1M6BMQ2_PSEXY</name>
<evidence type="ECO:0000313" key="3">
    <source>
        <dbReference type="EMBL" id="SHI50080.1"/>
    </source>
</evidence>
<keyword evidence="1" id="KW-0378">Hydrolase</keyword>
<dbReference type="PANTHER" id="PTHR43674">
    <property type="entry name" value="NITRILASE C965.09-RELATED"/>
    <property type="match status" value="1"/>
</dbReference>
<dbReference type="GO" id="GO:0016811">
    <property type="term" value="F:hydrolase activity, acting on carbon-nitrogen (but not peptide) bonds, in linear amides"/>
    <property type="evidence" value="ECO:0007669"/>
    <property type="project" value="UniProtKB-ARBA"/>
</dbReference>
<dbReference type="EMBL" id="FQYQ01000002">
    <property type="protein sequence ID" value="SHI50080.1"/>
    <property type="molecule type" value="Genomic_DNA"/>
</dbReference>
<organism evidence="3 4">
    <name type="scientific">Pseudobutyrivibrio xylanivorans DSM 14809</name>
    <dbReference type="NCBI Taxonomy" id="1123012"/>
    <lineage>
        <taxon>Bacteria</taxon>
        <taxon>Bacillati</taxon>
        <taxon>Bacillota</taxon>
        <taxon>Clostridia</taxon>
        <taxon>Lachnospirales</taxon>
        <taxon>Lachnospiraceae</taxon>
        <taxon>Pseudobutyrivibrio</taxon>
    </lineage>
</organism>
<dbReference type="InterPro" id="IPR003010">
    <property type="entry name" value="C-N_Hydrolase"/>
</dbReference>
<protein>
    <submittedName>
        <fullName evidence="3">N-carbamoylputrescine amidase</fullName>
    </submittedName>
</protein>
<dbReference type="CDD" id="cd07197">
    <property type="entry name" value="nitrilase"/>
    <property type="match status" value="1"/>
</dbReference>
<dbReference type="Pfam" id="PF00795">
    <property type="entry name" value="CN_hydrolase"/>
    <property type="match status" value="1"/>
</dbReference>
<dbReference type="InterPro" id="IPR036526">
    <property type="entry name" value="C-N_Hydrolase_sf"/>
</dbReference>
<dbReference type="RefSeq" id="WP_072912344.1">
    <property type="nucleotide sequence ID" value="NZ_FQYQ01000002.1"/>
</dbReference>
<accession>A0A1M6BMQ2</accession>
<evidence type="ECO:0000256" key="1">
    <source>
        <dbReference type="ARBA" id="ARBA00022801"/>
    </source>
</evidence>
<proteinExistence type="predicted"/>
<dbReference type="Proteomes" id="UP000184185">
    <property type="component" value="Unassembled WGS sequence"/>
</dbReference>
<reference evidence="3 4" key="1">
    <citation type="submission" date="2016-11" db="EMBL/GenBank/DDBJ databases">
        <authorList>
            <person name="Jaros S."/>
            <person name="Januszkiewicz K."/>
            <person name="Wedrychowicz H."/>
        </authorList>
    </citation>
    <scope>NUCLEOTIDE SEQUENCE [LARGE SCALE GENOMIC DNA]</scope>
    <source>
        <strain evidence="3 4">DSM 14809</strain>
    </source>
</reference>
<evidence type="ECO:0000259" key="2">
    <source>
        <dbReference type="PROSITE" id="PS50263"/>
    </source>
</evidence>
<dbReference type="InterPro" id="IPR050345">
    <property type="entry name" value="Aliph_Amidase/BUP"/>
</dbReference>
<sequence>MNIVLAAVGFKNGDIKYNKEKICKIISECNDKADIIVFGETFLQGFDALSWNYEKDKSIAIELESPIIEDIRKLAKEKHTAICFGLVEKDKDSLYSSQLTIGANGDIVDVFRRVSEGWKESCADAHYKEGDSFHTFEYLNTKISIGLCGDFWDEEYASHMKALDADMVIWPVYTDFNFDEWNTTVKYEYAEQAANCGNKVLYVNSVCLDRDEHEIARGGAAFFEEGKIIKETPSGKESVLYVSL</sequence>
<evidence type="ECO:0000313" key="4">
    <source>
        <dbReference type="Proteomes" id="UP000184185"/>
    </source>
</evidence>
<gene>
    <name evidence="3" type="ORF">SAMN02745725_00531</name>
</gene>
<dbReference type="OrthoDB" id="9811121at2"/>